<gene>
    <name evidence="1" type="ORF">J2W40_003654</name>
</gene>
<reference evidence="1 2" key="1">
    <citation type="submission" date="2023-07" db="EMBL/GenBank/DDBJ databases">
        <title>Sorghum-associated microbial communities from plants grown in Nebraska, USA.</title>
        <authorList>
            <person name="Schachtman D."/>
        </authorList>
    </citation>
    <scope>NUCLEOTIDE SEQUENCE [LARGE SCALE GENOMIC DNA]</scope>
    <source>
        <strain evidence="1 2">4256</strain>
    </source>
</reference>
<organism evidence="1 2">
    <name type="scientific">Sphingobium xenophagum</name>
    <dbReference type="NCBI Taxonomy" id="121428"/>
    <lineage>
        <taxon>Bacteria</taxon>
        <taxon>Pseudomonadati</taxon>
        <taxon>Pseudomonadota</taxon>
        <taxon>Alphaproteobacteria</taxon>
        <taxon>Sphingomonadales</taxon>
        <taxon>Sphingomonadaceae</taxon>
        <taxon>Sphingobium</taxon>
    </lineage>
</organism>
<comment type="caution">
    <text evidence="1">The sequence shown here is derived from an EMBL/GenBank/DDBJ whole genome shotgun (WGS) entry which is preliminary data.</text>
</comment>
<proteinExistence type="predicted"/>
<protein>
    <submittedName>
        <fullName evidence="1">Uncharacterized protein</fullName>
    </submittedName>
</protein>
<accession>A0ABU1X5Q9</accession>
<dbReference type="Proteomes" id="UP001267638">
    <property type="component" value="Unassembled WGS sequence"/>
</dbReference>
<name>A0ABU1X5Q9_SPHXE</name>
<sequence>MQEEIRRSSASAGFANTGATYNAILMAAVHNSLGMPCDIILTSVSVSGVLIELAGSLKTSGSGDLAEDHAGFGHNVIECAAMIDVYPALRSRLPVRIKMPSLLRL</sequence>
<dbReference type="EMBL" id="JAVDWV010000020">
    <property type="protein sequence ID" value="MDR7156809.1"/>
    <property type="molecule type" value="Genomic_DNA"/>
</dbReference>
<evidence type="ECO:0000313" key="1">
    <source>
        <dbReference type="EMBL" id="MDR7156809.1"/>
    </source>
</evidence>
<evidence type="ECO:0000313" key="2">
    <source>
        <dbReference type="Proteomes" id="UP001267638"/>
    </source>
</evidence>
<keyword evidence="2" id="KW-1185">Reference proteome</keyword>